<evidence type="ECO:0000313" key="2">
    <source>
        <dbReference type="EMBL" id="ACS43139.1"/>
    </source>
</evidence>
<keyword evidence="2" id="KW-0614">Plasmid</keyword>
<dbReference type="RefSeq" id="WP_012753624.1">
    <property type="nucleotide sequence ID" value="NC_012811.1"/>
</dbReference>
<dbReference type="OrthoDB" id="10001434at2"/>
<feature type="compositionally biased region" description="Basic and acidic residues" evidence="1">
    <location>
        <begin position="1"/>
        <end position="11"/>
    </location>
</feature>
<evidence type="ECO:0000256" key="1">
    <source>
        <dbReference type="SAM" id="MobiDB-lite"/>
    </source>
</evidence>
<geneLocation type="plasmid" evidence="2 3">
    <name>megaplasmid</name>
</geneLocation>
<dbReference type="AlphaFoldDB" id="C5B3V7"/>
<proteinExistence type="predicted"/>
<evidence type="ECO:0000313" key="3">
    <source>
        <dbReference type="Proteomes" id="UP000009081"/>
    </source>
</evidence>
<protein>
    <submittedName>
        <fullName evidence="2">Uncharacterized protein</fullName>
    </submittedName>
</protein>
<name>C5B3V7_METEA</name>
<gene>
    <name evidence="2" type="ordered locus">MexAM1_META2p0245</name>
</gene>
<feature type="region of interest" description="Disordered" evidence="1">
    <location>
        <begin position="1"/>
        <end position="22"/>
    </location>
</feature>
<organism evidence="2 3">
    <name type="scientific">Methylorubrum extorquens (strain ATCC 14718 / DSM 1338 / JCM 2805 / NCIMB 9133 / AM1)</name>
    <name type="common">Methylobacterium extorquens</name>
    <dbReference type="NCBI Taxonomy" id="272630"/>
    <lineage>
        <taxon>Bacteria</taxon>
        <taxon>Pseudomonadati</taxon>
        <taxon>Pseudomonadota</taxon>
        <taxon>Alphaproteobacteria</taxon>
        <taxon>Hyphomicrobiales</taxon>
        <taxon>Methylobacteriaceae</taxon>
        <taxon>Methylorubrum</taxon>
    </lineage>
</organism>
<reference evidence="2 3" key="1">
    <citation type="journal article" date="2009" name="PLoS ONE">
        <title>Methylobacterium genome sequences: a reference blueprint to investigate microbial metabolism of C1 compounds from natural and industrial sources.</title>
        <authorList>
            <person name="Vuilleumier S."/>
            <person name="Chistoserdova L."/>
            <person name="Lee M.-C."/>
            <person name="Bringel F."/>
            <person name="Lajus A."/>
            <person name="Zhou Y."/>
            <person name="Gourion B."/>
            <person name="Barbe V."/>
            <person name="Chang J."/>
            <person name="Cruveiller S."/>
            <person name="Dossat C."/>
            <person name="Gillett W."/>
            <person name="Gruffaz C."/>
            <person name="Haugen E."/>
            <person name="Hourcade E."/>
            <person name="Levy R."/>
            <person name="Mangenot S."/>
            <person name="Muller E."/>
            <person name="Nadalig T."/>
            <person name="Pagni M."/>
            <person name="Penny C."/>
            <person name="Peyraud R."/>
            <person name="Robinson D.G."/>
            <person name="Roche D."/>
            <person name="Rouy Z."/>
            <person name="Saenampechek C."/>
            <person name="Salvignol G."/>
            <person name="Vallenet D."/>
            <person name="Wu Z."/>
            <person name="Marx C.J."/>
            <person name="Vorholt J.A."/>
            <person name="Olson M.V."/>
            <person name="Kaul R."/>
            <person name="Weissenbach J."/>
            <person name="Medigue C."/>
            <person name="Lidstrom M.E."/>
        </authorList>
    </citation>
    <scope>NUCLEOTIDE SEQUENCE [LARGE SCALE GENOMIC DNA]</scope>
    <source>
        <strain evidence="3">ATCC 14718 / DSM 1338 / JCM 2805 / NCIMB 9133 / AM1</strain>
    </source>
</reference>
<dbReference type="HOGENOM" id="CLU_1693428_0_0_5"/>
<dbReference type="Proteomes" id="UP000009081">
    <property type="component" value="Plasmid megaplasmid"/>
</dbReference>
<dbReference type="EMBL" id="CP001511">
    <property type="protein sequence ID" value="ACS43139.1"/>
    <property type="molecule type" value="Genomic_DNA"/>
</dbReference>
<accession>C5B3V7</accession>
<keyword evidence="3" id="KW-1185">Reference proteome</keyword>
<sequence length="155" mass="17068">MQTESVDRSDQPFRPAVAPKDLNPGLDVYGNPLEVGCRVRSFSSPFEYEDGRVAGLELVGKRVSYLEGVLTAIGEVRKDCPRYTVEVERRVHVSGERIKDEAVSAEDPWKTVNPPVNGTPIWGGDHCFGVVRIDVAGKLGGTPRHDHRCDPEELG</sequence>
<dbReference type="KEGG" id="mea:Mex_2p0245"/>